<reference evidence="1 2" key="1">
    <citation type="journal article" date="2016" name="Proc. Natl. Acad. Sci. U.S.A.">
        <title>Lipid metabolic changes in an early divergent fungus govern the establishment of a mutualistic symbiosis with endobacteria.</title>
        <authorList>
            <person name="Lastovetsky O.A."/>
            <person name="Gaspar M.L."/>
            <person name="Mondo S.J."/>
            <person name="LaButti K.M."/>
            <person name="Sandor L."/>
            <person name="Grigoriev I.V."/>
            <person name="Henry S.A."/>
            <person name="Pawlowska T.E."/>
        </authorList>
    </citation>
    <scope>NUCLEOTIDE SEQUENCE [LARGE SCALE GENOMIC DNA]</scope>
    <source>
        <strain evidence="1 2">ATCC 11559</strain>
    </source>
</reference>
<protein>
    <submittedName>
        <fullName evidence="1">Uncharacterized protein</fullName>
    </submittedName>
</protein>
<gene>
    <name evidence="1" type="ORF">BCV71DRAFT_180578</name>
</gene>
<sequence>NFFHKDGNIGIVNVSGEEAAAFVVNPSFRLTNLTNLHKIHQKYKVAVEIEEPKDADMKETPTKKERI</sequence>
<name>A0A1X0S0T3_RHIZD</name>
<evidence type="ECO:0000313" key="2">
    <source>
        <dbReference type="Proteomes" id="UP000242381"/>
    </source>
</evidence>
<organism evidence="1 2">
    <name type="scientific">Rhizopus microsporus</name>
    <dbReference type="NCBI Taxonomy" id="58291"/>
    <lineage>
        <taxon>Eukaryota</taxon>
        <taxon>Fungi</taxon>
        <taxon>Fungi incertae sedis</taxon>
        <taxon>Mucoromycota</taxon>
        <taxon>Mucoromycotina</taxon>
        <taxon>Mucoromycetes</taxon>
        <taxon>Mucorales</taxon>
        <taxon>Mucorineae</taxon>
        <taxon>Rhizopodaceae</taxon>
        <taxon>Rhizopus</taxon>
    </lineage>
</organism>
<proteinExistence type="predicted"/>
<dbReference type="AlphaFoldDB" id="A0A1X0S0T3"/>
<dbReference type="EMBL" id="KV921343">
    <property type="protein sequence ID" value="ORE17913.1"/>
    <property type="molecule type" value="Genomic_DNA"/>
</dbReference>
<dbReference type="Proteomes" id="UP000242381">
    <property type="component" value="Unassembled WGS sequence"/>
</dbReference>
<evidence type="ECO:0000313" key="1">
    <source>
        <dbReference type="EMBL" id="ORE17913.1"/>
    </source>
</evidence>
<feature type="non-terminal residue" evidence="1">
    <location>
        <position position="1"/>
    </location>
</feature>
<accession>A0A1X0S0T3</accession>